<sequence length="248" mass="26169">METFATDAPHGAQGPQPPIRCVIFDFDGTLARTSIDFGKMKDDITRIVRGFLPDHPAPGTTPALEWAHDAAMRLDAGDSPLGELLRTCVAAAIRHIEMDAASRGEPFAFTRPMLSQLRGRGVGVAIITRNCTEAVETVLPDARSLADVLLSRDDVRNVKPHPEHALAAMAALGALPAHTIVVGDHPLDIETGQRAGTATAGVLTGNASREQFLACGADLIANDAAALIETLARDGRLATHPGTLRHCG</sequence>
<comment type="pathway">
    <text evidence="2">Organic acid metabolism; glycolate biosynthesis; glycolate from 2-phosphoglycolate: step 1/1.</text>
</comment>
<dbReference type="InterPro" id="IPR050155">
    <property type="entry name" value="HAD-like_hydrolase_sf"/>
</dbReference>
<reference evidence="5 6" key="1">
    <citation type="submission" date="2020-03" db="EMBL/GenBank/DDBJ databases">
        <title>Genomic Encyclopedia of Type Strains, Phase IV (KMG-IV): sequencing the most valuable type-strain genomes for metagenomic binning, comparative biology and taxonomic classification.</title>
        <authorList>
            <person name="Goeker M."/>
        </authorList>
    </citation>
    <scope>NUCLEOTIDE SEQUENCE [LARGE SCALE GENOMIC DNA]</scope>
    <source>
        <strain evidence="5 6">DSM 24233</strain>
    </source>
</reference>
<organism evidence="5 6">
    <name type="scientific">Desulfobaculum xiamenense</name>
    <dbReference type="NCBI Taxonomy" id="995050"/>
    <lineage>
        <taxon>Bacteria</taxon>
        <taxon>Pseudomonadati</taxon>
        <taxon>Thermodesulfobacteriota</taxon>
        <taxon>Desulfovibrionia</taxon>
        <taxon>Desulfovibrionales</taxon>
        <taxon>Desulfovibrionaceae</taxon>
        <taxon>Desulfobaculum</taxon>
    </lineage>
</organism>
<dbReference type="EC" id="3.1.3.18" evidence="4"/>
<gene>
    <name evidence="5" type="ORF">GGQ74_002710</name>
</gene>
<protein>
    <recommendedName>
        <fullName evidence="4">phosphoglycolate phosphatase</fullName>
        <ecNumber evidence="4">3.1.3.18</ecNumber>
    </recommendedName>
</protein>
<keyword evidence="5" id="KW-0378">Hydrolase</keyword>
<evidence type="ECO:0000313" key="5">
    <source>
        <dbReference type="EMBL" id="NJB69016.1"/>
    </source>
</evidence>
<accession>A0A846QJH0</accession>
<dbReference type="Gene3D" id="1.10.150.240">
    <property type="entry name" value="Putative phosphatase, domain 2"/>
    <property type="match status" value="1"/>
</dbReference>
<dbReference type="RefSeq" id="WP_167942105.1">
    <property type="nucleotide sequence ID" value="NZ_JAATJA010000003.1"/>
</dbReference>
<dbReference type="Pfam" id="PF00702">
    <property type="entry name" value="Hydrolase"/>
    <property type="match status" value="1"/>
</dbReference>
<comment type="similarity">
    <text evidence="3">Belongs to the HAD-like hydrolase superfamily. CbbY/CbbZ/Gph/YieH family.</text>
</comment>
<dbReference type="SFLD" id="SFLDS00003">
    <property type="entry name" value="Haloacid_Dehalogenase"/>
    <property type="match status" value="1"/>
</dbReference>
<evidence type="ECO:0000256" key="1">
    <source>
        <dbReference type="ARBA" id="ARBA00000830"/>
    </source>
</evidence>
<evidence type="ECO:0000256" key="2">
    <source>
        <dbReference type="ARBA" id="ARBA00004818"/>
    </source>
</evidence>
<dbReference type="Gene3D" id="3.40.50.1000">
    <property type="entry name" value="HAD superfamily/HAD-like"/>
    <property type="match status" value="1"/>
</dbReference>
<dbReference type="SFLD" id="SFLDG01129">
    <property type="entry name" value="C1.5:_HAD__Beta-PGM__Phosphata"/>
    <property type="match status" value="1"/>
</dbReference>
<comment type="catalytic activity">
    <reaction evidence="1">
        <text>2-phosphoglycolate + H2O = glycolate + phosphate</text>
        <dbReference type="Rhea" id="RHEA:14369"/>
        <dbReference type="ChEBI" id="CHEBI:15377"/>
        <dbReference type="ChEBI" id="CHEBI:29805"/>
        <dbReference type="ChEBI" id="CHEBI:43474"/>
        <dbReference type="ChEBI" id="CHEBI:58033"/>
        <dbReference type="EC" id="3.1.3.18"/>
    </reaction>
</comment>
<dbReference type="GO" id="GO:0006281">
    <property type="term" value="P:DNA repair"/>
    <property type="evidence" value="ECO:0007669"/>
    <property type="project" value="TreeGrafter"/>
</dbReference>
<dbReference type="PANTHER" id="PTHR43434:SF1">
    <property type="entry name" value="PHOSPHOGLYCOLATE PHOSPHATASE"/>
    <property type="match status" value="1"/>
</dbReference>
<dbReference type="InterPro" id="IPR023214">
    <property type="entry name" value="HAD_sf"/>
</dbReference>
<dbReference type="NCBIfam" id="TIGR01509">
    <property type="entry name" value="HAD-SF-IA-v3"/>
    <property type="match status" value="1"/>
</dbReference>
<evidence type="ECO:0000256" key="3">
    <source>
        <dbReference type="ARBA" id="ARBA00006171"/>
    </source>
</evidence>
<evidence type="ECO:0000313" key="6">
    <source>
        <dbReference type="Proteomes" id="UP000580856"/>
    </source>
</evidence>
<proteinExistence type="inferred from homology"/>
<comment type="caution">
    <text evidence="5">The sequence shown here is derived from an EMBL/GenBank/DDBJ whole genome shotgun (WGS) entry which is preliminary data.</text>
</comment>
<dbReference type="InterPro" id="IPR006439">
    <property type="entry name" value="HAD-SF_hydro_IA"/>
</dbReference>
<dbReference type="EMBL" id="JAATJA010000003">
    <property type="protein sequence ID" value="NJB69016.1"/>
    <property type="molecule type" value="Genomic_DNA"/>
</dbReference>
<dbReference type="InterPro" id="IPR023198">
    <property type="entry name" value="PGP-like_dom2"/>
</dbReference>
<dbReference type="InterPro" id="IPR036412">
    <property type="entry name" value="HAD-like_sf"/>
</dbReference>
<dbReference type="GO" id="GO:0008967">
    <property type="term" value="F:phosphoglycolate phosphatase activity"/>
    <property type="evidence" value="ECO:0007669"/>
    <property type="project" value="UniProtKB-EC"/>
</dbReference>
<name>A0A846QJH0_9BACT</name>
<dbReference type="Proteomes" id="UP000580856">
    <property type="component" value="Unassembled WGS sequence"/>
</dbReference>
<keyword evidence="6" id="KW-1185">Reference proteome</keyword>
<evidence type="ECO:0000256" key="4">
    <source>
        <dbReference type="ARBA" id="ARBA00013078"/>
    </source>
</evidence>
<dbReference type="NCBIfam" id="TIGR01549">
    <property type="entry name" value="HAD-SF-IA-v1"/>
    <property type="match status" value="1"/>
</dbReference>
<dbReference type="PANTHER" id="PTHR43434">
    <property type="entry name" value="PHOSPHOGLYCOLATE PHOSPHATASE"/>
    <property type="match status" value="1"/>
</dbReference>
<dbReference type="AlphaFoldDB" id="A0A846QJH0"/>
<dbReference type="SUPFAM" id="SSF56784">
    <property type="entry name" value="HAD-like"/>
    <property type="match status" value="1"/>
</dbReference>